<dbReference type="OrthoDB" id="3061561at2759"/>
<dbReference type="Proteomes" id="UP000799424">
    <property type="component" value="Unassembled WGS sequence"/>
</dbReference>
<name>A0A6A7A234_9PLEO</name>
<sequence>MTGLGAPKIVGYMQQNASAVDANELTEIHAGNNNDQGALADKRRSWMRVHSHFALMGGYVFVTKTTTTTEQVHGATLTPIALRKLAEGAPELLPNIGQSDIEDKSKANRFAKFLICVQACWIIVQTAGRLASGLPISLLEMNTVLHAFCCLLIYLACLEGHIETPEGGIPTPIYSSIFGICFIYERDLGPKTSGDGMQLLRKRIAAAKEYNKQKRRSEGDELTVDDAGNTRIYRGQTVHGFVLVDTAESKTEERDLYASLSVDSLERYRLVHSLRSRESLGGVTD</sequence>
<protein>
    <submittedName>
        <fullName evidence="1">Uncharacterized protein</fullName>
    </submittedName>
</protein>
<gene>
    <name evidence="1" type="ORF">CC86DRAFT_381242</name>
</gene>
<accession>A0A6A7A234</accession>
<organism evidence="1 2">
    <name type="scientific">Ophiobolus disseminans</name>
    <dbReference type="NCBI Taxonomy" id="1469910"/>
    <lineage>
        <taxon>Eukaryota</taxon>
        <taxon>Fungi</taxon>
        <taxon>Dikarya</taxon>
        <taxon>Ascomycota</taxon>
        <taxon>Pezizomycotina</taxon>
        <taxon>Dothideomycetes</taxon>
        <taxon>Pleosporomycetidae</taxon>
        <taxon>Pleosporales</taxon>
        <taxon>Pleosporineae</taxon>
        <taxon>Phaeosphaeriaceae</taxon>
        <taxon>Ophiobolus</taxon>
    </lineage>
</organism>
<evidence type="ECO:0000313" key="2">
    <source>
        <dbReference type="Proteomes" id="UP000799424"/>
    </source>
</evidence>
<dbReference type="EMBL" id="MU006224">
    <property type="protein sequence ID" value="KAF2827183.1"/>
    <property type="molecule type" value="Genomic_DNA"/>
</dbReference>
<dbReference type="AlphaFoldDB" id="A0A6A7A234"/>
<proteinExistence type="predicted"/>
<keyword evidence="2" id="KW-1185">Reference proteome</keyword>
<dbReference type="PANTHER" id="PTHR35043">
    <property type="entry name" value="TRANSCRIPTION FACTOR DOMAIN-CONTAINING PROTEIN"/>
    <property type="match status" value="1"/>
</dbReference>
<reference evidence="1" key="1">
    <citation type="journal article" date="2020" name="Stud. Mycol.">
        <title>101 Dothideomycetes genomes: a test case for predicting lifestyles and emergence of pathogens.</title>
        <authorList>
            <person name="Haridas S."/>
            <person name="Albert R."/>
            <person name="Binder M."/>
            <person name="Bloem J."/>
            <person name="Labutti K."/>
            <person name="Salamov A."/>
            <person name="Andreopoulos B."/>
            <person name="Baker S."/>
            <person name="Barry K."/>
            <person name="Bills G."/>
            <person name="Bluhm B."/>
            <person name="Cannon C."/>
            <person name="Castanera R."/>
            <person name="Culley D."/>
            <person name="Daum C."/>
            <person name="Ezra D."/>
            <person name="Gonzalez J."/>
            <person name="Henrissat B."/>
            <person name="Kuo A."/>
            <person name="Liang C."/>
            <person name="Lipzen A."/>
            <person name="Lutzoni F."/>
            <person name="Magnuson J."/>
            <person name="Mondo S."/>
            <person name="Nolan M."/>
            <person name="Ohm R."/>
            <person name="Pangilinan J."/>
            <person name="Park H.-J."/>
            <person name="Ramirez L."/>
            <person name="Alfaro M."/>
            <person name="Sun H."/>
            <person name="Tritt A."/>
            <person name="Yoshinaga Y."/>
            <person name="Zwiers L.-H."/>
            <person name="Turgeon B."/>
            <person name="Goodwin S."/>
            <person name="Spatafora J."/>
            <person name="Crous P."/>
            <person name="Grigoriev I."/>
        </authorList>
    </citation>
    <scope>NUCLEOTIDE SEQUENCE</scope>
    <source>
        <strain evidence="1">CBS 113818</strain>
    </source>
</reference>
<evidence type="ECO:0000313" key="1">
    <source>
        <dbReference type="EMBL" id="KAF2827183.1"/>
    </source>
</evidence>
<dbReference type="PANTHER" id="PTHR35043:SF7">
    <property type="entry name" value="TRANSCRIPTION FACTOR DOMAIN-CONTAINING PROTEIN"/>
    <property type="match status" value="1"/>
</dbReference>